<dbReference type="Gene3D" id="1.10.510.10">
    <property type="entry name" value="Transferase(Phosphotransferase) domain 1"/>
    <property type="match status" value="1"/>
</dbReference>
<feature type="region of interest" description="Disordered" evidence="7">
    <location>
        <begin position="127"/>
        <end position="231"/>
    </location>
</feature>
<dbReference type="EMBL" id="PGCI01000833">
    <property type="protein sequence ID" value="PLW14057.1"/>
    <property type="molecule type" value="Genomic_DNA"/>
</dbReference>
<keyword evidence="4" id="KW-0547">Nucleotide-binding</keyword>
<evidence type="ECO:0000256" key="3">
    <source>
        <dbReference type="ARBA" id="ARBA00022679"/>
    </source>
</evidence>
<evidence type="ECO:0000313" key="9">
    <source>
        <dbReference type="Proteomes" id="UP000235392"/>
    </source>
</evidence>
<sequence length="231" mass="24548">MPDKYLVDRSSRRKLFFDSTGAPRPVVNSKGRRRRVGSKTLQTVLKTDDELFVDFIAKCLAWDPERRLKPDPAMRHPWILAGRARQPVGHSPAAAAAAARAWCTSRARLRGSVIVAPCGGRLAGAAQRDGDNHYDHHRAGAGTPAAARNSLGYRTRTQSSSARQSLRNHHAQSASSAANSLPHHPASAKLAGQNPVSTTTTSSSSSSSPPVPAAAANGSLVRQSMPVRAGP</sequence>
<dbReference type="GO" id="GO:0005737">
    <property type="term" value="C:cytoplasm"/>
    <property type="evidence" value="ECO:0007669"/>
    <property type="project" value="TreeGrafter"/>
</dbReference>
<evidence type="ECO:0000256" key="2">
    <source>
        <dbReference type="ARBA" id="ARBA00022527"/>
    </source>
</evidence>
<dbReference type="AlphaFoldDB" id="A0A2N5SLD1"/>
<reference evidence="8 9" key="1">
    <citation type="submission" date="2017-11" db="EMBL/GenBank/DDBJ databases">
        <title>De novo assembly and phasing of dikaryotic genomes from two isolates of Puccinia coronata f. sp. avenae, the causal agent of oat crown rust.</title>
        <authorList>
            <person name="Miller M.E."/>
            <person name="Zhang Y."/>
            <person name="Omidvar V."/>
            <person name="Sperschneider J."/>
            <person name="Schwessinger B."/>
            <person name="Raley C."/>
            <person name="Palmer J.M."/>
            <person name="Garnica D."/>
            <person name="Upadhyaya N."/>
            <person name="Rathjen J."/>
            <person name="Taylor J.M."/>
            <person name="Park R.F."/>
            <person name="Dodds P.N."/>
            <person name="Hirsch C.D."/>
            <person name="Kianian S.F."/>
            <person name="Figueroa M."/>
        </authorList>
    </citation>
    <scope>NUCLEOTIDE SEQUENCE [LARGE SCALE GENOMIC DNA]</scope>
    <source>
        <strain evidence="8">12SD80</strain>
    </source>
</reference>
<keyword evidence="5" id="KW-0418">Kinase</keyword>
<evidence type="ECO:0000256" key="4">
    <source>
        <dbReference type="ARBA" id="ARBA00022741"/>
    </source>
</evidence>
<protein>
    <recommendedName>
        <fullName evidence="10">Protein kinase domain-containing protein</fullName>
    </recommendedName>
</protein>
<proteinExistence type="inferred from homology"/>
<name>A0A2N5SLD1_9BASI</name>
<keyword evidence="6" id="KW-0067">ATP-binding</keyword>
<keyword evidence="2" id="KW-0723">Serine/threonine-protein kinase</keyword>
<organism evidence="8 9">
    <name type="scientific">Puccinia coronata f. sp. avenae</name>
    <dbReference type="NCBI Taxonomy" id="200324"/>
    <lineage>
        <taxon>Eukaryota</taxon>
        <taxon>Fungi</taxon>
        <taxon>Dikarya</taxon>
        <taxon>Basidiomycota</taxon>
        <taxon>Pucciniomycotina</taxon>
        <taxon>Pucciniomycetes</taxon>
        <taxon>Pucciniales</taxon>
        <taxon>Pucciniaceae</taxon>
        <taxon>Puccinia</taxon>
    </lineage>
</organism>
<dbReference type="PANTHER" id="PTHR24058:SF22">
    <property type="entry name" value="DUAL SPECIFICITY TYROSINE-PHOSPHORYLATION-REGULATED KINASE 4"/>
    <property type="match status" value="1"/>
</dbReference>
<keyword evidence="3" id="KW-0808">Transferase</keyword>
<comment type="caution">
    <text evidence="8">The sequence shown here is derived from an EMBL/GenBank/DDBJ whole genome shotgun (WGS) entry which is preliminary data.</text>
</comment>
<dbReference type="SUPFAM" id="SSF56112">
    <property type="entry name" value="Protein kinase-like (PK-like)"/>
    <property type="match status" value="1"/>
</dbReference>
<accession>A0A2N5SLD1</accession>
<evidence type="ECO:0008006" key="10">
    <source>
        <dbReference type="Google" id="ProtNLM"/>
    </source>
</evidence>
<evidence type="ECO:0000313" key="8">
    <source>
        <dbReference type="EMBL" id="PLW14057.1"/>
    </source>
</evidence>
<dbReference type="InterPro" id="IPR050494">
    <property type="entry name" value="Ser_Thr_dual-spec_kinase"/>
</dbReference>
<evidence type="ECO:0000256" key="5">
    <source>
        <dbReference type="ARBA" id="ARBA00022777"/>
    </source>
</evidence>
<dbReference type="GO" id="GO:0004674">
    <property type="term" value="F:protein serine/threonine kinase activity"/>
    <property type="evidence" value="ECO:0007669"/>
    <property type="project" value="UniProtKB-KW"/>
</dbReference>
<evidence type="ECO:0000256" key="6">
    <source>
        <dbReference type="ARBA" id="ARBA00022840"/>
    </source>
</evidence>
<dbReference type="Proteomes" id="UP000235392">
    <property type="component" value="Unassembled WGS sequence"/>
</dbReference>
<evidence type="ECO:0000256" key="1">
    <source>
        <dbReference type="ARBA" id="ARBA00008867"/>
    </source>
</evidence>
<dbReference type="PANTHER" id="PTHR24058">
    <property type="entry name" value="DUAL SPECIFICITY PROTEIN KINASE"/>
    <property type="match status" value="1"/>
</dbReference>
<dbReference type="GO" id="GO:0005856">
    <property type="term" value="C:cytoskeleton"/>
    <property type="evidence" value="ECO:0007669"/>
    <property type="project" value="TreeGrafter"/>
</dbReference>
<dbReference type="InterPro" id="IPR011009">
    <property type="entry name" value="Kinase-like_dom_sf"/>
</dbReference>
<feature type="compositionally biased region" description="Basic and acidic residues" evidence="7">
    <location>
        <begin position="128"/>
        <end position="138"/>
    </location>
</feature>
<evidence type="ECO:0000256" key="7">
    <source>
        <dbReference type="SAM" id="MobiDB-lite"/>
    </source>
</evidence>
<feature type="compositionally biased region" description="Low complexity" evidence="7">
    <location>
        <begin position="195"/>
        <end position="216"/>
    </location>
</feature>
<gene>
    <name evidence="8" type="ORF">PCASD_19504</name>
</gene>
<feature type="compositionally biased region" description="Low complexity" evidence="7">
    <location>
        <begin position="154"/>
        <end position="180"/>
    </location>
</feature>
<dbReference type="GO" id="GO:0005524">
    <property type="term" value="F:ATP binding"/>
    <property type="evidence" value="ECO:0007669"/>
    <property type="project" value="UniProtKB-KW"/>
</dbReference>
<comment type="similarity">
    <text evidence="1">Belongs to the protein kinase superfamily. CMGC Ser/Thr protein kinase family. MNB/DYRK subfamily.</text>
</comment>